<dbReference type="AlphaFoldDB" id="A0A392SZU5"/>
<organism evidence="1 2">
    <name type="scientific">Trifolium medium</name>
    <dbReference type="NCBI Taxonomy" id="97028"/>
    <lineage>
        <taxon>Eukaryota</taxon>
        <taxon>Viridiplantae</taxon>
        <taxon>Streptophyta</taxon>
        <taxon>Embryophyta</taxon>
        <taxon>Tracheophyta</taxon>
        <taxon>Spermatophyta</taxon>
        <taxon>Magnoliopsida</taxon>
        <taxon>eudicotyledons</taxon>
        <taxon>Gunneridae</taxon>
        <taxon>Pentapetalae</taxon>
        <taxon>rosids</taxon>
        <taxon>fabids</taxon>
        <taxon>Fabales</taxon>
        <taxon>Fabaceae</taxon>
        <taxon>Papilionoideae</taxon>
        <taxon>50 kb inversion clade</taxon>
        <taxon>NPAAA clade</taxon>
        <taxon>Hologalegina</taxon>
        <taxon>IRL clade</taxon>
        <taxon>Trifolieae</taxon>
        <taxon>Trifolium</taxon>
    </lineage>
</organism>
<accession>A0A392SZU5</accession>
<feature type="non-terminal residue" evidence="1">
    <location>
        <position position="1"/>
    </location>
</feature>
<evidence type="ECO:0000313" key="2">
    <source>
        <dbReference type="Proteomes" id="UP000265520"/>
    </source>
</evidence>
<reference evidence="1 2" key="1">
    <citation type="journal article" date="2018" name="Front. Plant Sci.">
        <title>Red Clover (Trifolium pratense) and Zigzag Clover (T. medium) - A Picture of Genomic Similarities and Differences.</title>
        <authorList>
            <person name="Dluhosova J."/>
            <person name="Istvanek J."/>
            <person name="Nedelnik J."/>
            <person name="Repkova J."/>
        </authorList>
    </citation>
    <scope>NUCLEOTIDE SEQUENCE [LARGE SCALE GENOMIC DNA]</scope>
    <source>
        <strain evidence="2">cv. 10/8</strain>
        <tissue evidence="1">Leaf</tissue>
    </source>
</reference>
<evidence type="ECO:0000313" key="1">
    <source>
        <dbReference type="EMBL" id="MCI53400.1"/>
    </source>
</evidence>
<protein>
    <submittedName>
        <fullName evidence="1">Uncharacterized protein</fullName>
    </submittedName>
</protein>
<dbReference type="Proteomes" id="UP000265520">
    <property type="component" value="Unassembled WGS sequence"/>
</dbReference>
<sequence>IFMRPEDILRDEEEEVHLGEQQMVVGCKRESQTGKLVGLTMVVGSKWRLVPRSRFK</sequence>
<keyword evidence="2" id="KW-1185">Reference proteome</keyword>
<proteinExistence type="predicted"/>
<dbReference type="EMBL" id="LXQA010462534">
    <property type="protein sequence ID" value="MCI53400.1"/>
    <property type="molecule type" value="Genomic_DNA"/>
</dbReference>
<comment type="caution">
    <text evidence="1">The sequence shown here is derived from an EMBL/GenBank/DDBJ whole genome shotgun (WGS) entry which is preliminary data.</text>
</comment>
<name>A0A392SZU5_9FABA</name>